<accession>A0A7V1EHE1</accession>
<reference evidence="1" key="1">
    <citation type="journal article" date="2020" name="mSystems">
        <title>Genome- and Community-Level Interaction Insights into Carbon Utilization and Element Cycling Functions of Hydrothermarchaeota in Hydrothermal Sediment.</title>
        <authorList>
            <person name="Zhou Z."/>
            <person name="Liu Y."/>
            <person name="Xu W."/>
            <person name="Pan J."/>
            <person name="Luo Z.H."/>
            <person name="Li M."/>
        </authorList>
    </citation>
    <scope>NUCLEOTIDE SEQUENCE [LARGE SCALE GENOMIC DNA]</scope>
    <source>
        <strain evidence="1">SpSt-258</strain>
    </source>
</reference>
<dbReference type="Gene3D" id="2.130.10.10">
    <property type="entry name" value="YVTN repeat-like/Quinoprotein amine dehydrogenase"/>
    <property type="match status" value="1"/>
</dbReference>
<dbReference type="InterPro" id="IPR011044">
    <property type="entry name" value="Quino_amine_DH_bsu"/>
</dbReference>
<evidence type="ECO:0000313" key="1">
    <source>
        <dbReference type="EMBL" id="HDY58352.1"/>
    </source>
</evidence>
<comment type="caution">
    <text evidence="1">The sequence shown here is derived from an EMBL/GenBank/DDBJ whole genome shotgun (WGS) entry which is preliminary data.</text>
</comment>
<dbReference type="InterPro" id="IPR013211">
    <property type="entry name" value="LVIVD"/>
</dbReference>
<dbReference type="InterPro" id="IPR015943">
    <property type="entry name" value="WD40/YVTN_repeat-like_dom_sf"/>
</dbReference>
<protein>
    <recommendedName>
        <fullName evidence="2">LVIVD repeat protein</fullName>
    </recommendedName>
</protein>
<evidence type="ECO:0008006" key="2">
    <source>
        <dbReference type="Google" id="ProtNLM"/>
    </source>
</evidence>
<sequence>MKEKIFFIILLISSIVQTQTLEEIERNSNSIQISGSGFFDCKPLAKLKIDYSNSISFDSLRHLIFCGSDNKVYIIDVSNPINPYKIPVEIHTKGTIEKLFYDYKTQTLYIAELEQGIEIWSIKTPSDIENIGRYITSDRAMSVYVSGSYAYVADWDAGLRIVNILNPANPIEVGYYNSPGYCCDIYVLDSYAYIADWDEGIRIIDILNPSSPREVGFYNTPGYCWNICVKDSYAYVADDYAGLRVINISNPSTPYEMGCCDIDGFVDKVIVADPYLFVLNSLKGLLMFNNFNLSKIYGRYCYEGSILDFYVAYGYIFLTEGNNLMIYNFRGEK</sequence>
<dbReference type="AlphaFoldDB" id="A0A7V1EHE1"/>
<organism evidence="1">
    <name type="scientific">candidate division WOR-3 bacterium</name>
    <dbReference type="NCBI Taxonomy" id="2052148"/>
    <lineage>
        <taxon>Bacteria</taxon>
        <taxon>Bacteria division WOR-3</taxon>
    </lineage>
</organism>
<dbReference type="Pfam" id="PF08309">
    <property type="entry name" value="LVIVD"/>
    <property type="match status" value="4"/>
</dbReference>
<dbReference type="SUPFAM" id="SSF50969">
    <property type="entry name" value="YVTN repeat-like/Quinoprotein amine dehydrogenase"/>
    <property type="match status" value="1"/>
</dbReference>
<proteinExistence type="predicted"/>
<name>A0A7V1EHE1_UNCW3</name>
<dbReference type="EMBL" id="DSKY01000007">
    <property type="protein sequence ID" value="HDY58352.1"/>
    <property type="molecule type" value="Genomic_DNA"/>
</dbReference>
<gene>
    <name evidence="1" type="ORF">ENP86_02190</name>
</gene>